<evidence type="ECO:0000313" key="1">
    <source>
        <dbReference type="EMBL" id="KAI4470479.1"/>
    </source>
</evidence>
<keyword evidence="2" id="KW-1185">Reference proteome</keyword>
<accession>A0ACB9TV10</accession>
<protein>
    <submittedName>
        <fullName evidence="1">Uncharacterized protein</fullName>
    </submittedName>
</protein>
<comment type="caution">
    <text evidence="1">The sequence shown here is derived from an EMBL/GenBank/DDBJ whole genome shotgun (WGS) entry which is preliminary data.</text>
</comment>
<proteinExistence type="predicted"/>
<sequence length="451" mass="52797">MLRIKSKVDVFYEEIIVVVMALSQKHSGKILVPWYSSHEWKYVYSLIYSETSTQSDKKKALEILQIWKIRMPILFAGLEGTLIILNAMLHDGTTFTKDQLSSFYALAIMRFLNLCAANSDQQGTFFRIAKERNLPEWLVSIRHDLAHSQKQSSLFMLRKGIEYCFEWLKYEYWELQDRKITDFLVSTVTSDDIEDKIHLYTIEQIPNLYVVKWEPVFQYLSDYNMLMNIILKLHEICCNNEDLLIEKISSLWLKEIFAGLSTNVIINSFYTNIISLHVLTMVAFRKQFIIVAASTEYRIYHEFFWVLRILKVFCLLDRCLSLTYILFDPLFKFQPCITEVSHGVVLVLKISGRKRANLVQELSDFAFVIHINDRMIMRCRILILSLKITLLENVKEAIGVDTFEGLSFTVDRTLPTPPKNWTKIEDTCNYEGCPIGILPYQSRDRNPTISF</sequence>
<reference evidence="1" key="1">
    <citation type="submission" date="2022-04" db="EMBL/GenBank/DDBJ databases">
        <title>Chromosome-scale genome assembly of Holotrichia oblita Faldermann.</title>
        <authorList>
            <person name="Rongchong L."/>
        </authorList>
    </citation>
    <scope>NUCLEOTIDE SEQUENCE</scope>
    <source>
        <strain evidence="1">81SQS9</strain>
    </source>
</reference>
<organism evidence="1 2">
    <name type="scientific">Holotrichia oblita</name>
    <name type="common">Chafer beetle</name>
    <dbReference type="NCBI Taxonomy" id="644536"/>
    <lineage>
        <taxon>Eukaryota</taxon>
        <taxon>Metazoa</taxon>
        <taxon>Ecdysozoa</taxon>
        <taxon>Arthropoda</taxon>
        <taxon>Hexapoda</taxon>
        <taxon>Insecta</taxon>
        <taxon>Pterygota</taxon>
        <taxon>Neoptera</taxon>
        <taxon>Endopterygota</taxon>
        <taxon>Coleoptera</taxon>
        <taxon>Polyphaga</taxon>
        <taxon>Scarabaeiformia</taxon>
        <taxon>Scarabaeidae</taxon>
        <taxon>Melolonthinae</taxon>
        <taxon>Holotrichia</taxon>
    </lineage>
</organism>
<dbReference type="Proteomes" id="UP001056778">
    <property type="component" value="Chromosome 1"/>
</dbReference>
<gene>
    <name evidence="1" type="ORF">MML48_1g05889</name>
</gene>
<dbReference type="EMBL" id="CM043015">
    <property type="protein sequence ID" value="KAI4470479.1"/>
    <property type="molecule type" value="Genomic_DNA"/>
</dbReference>
<name>A0ACB9TV10_HOLOL</name>
<evidence type="ECO:0000313" key="2">
    <source>
        <dbReference type="Proteomes" id="UP001056778"/>
    </source>
</evidence>